<feature type="transmembrane region" description="Helical" evidence="1">
    <location>
        <begin position="87"/>
        <end position="111"/>
    </location>
</feature>
<feature type="transmembrane region" description="Helical" evidence="1">
    <location>
        <begin position="12"/>
        <end position="31"/>
    </location>
</feature>
<sequence>MRIDAERLVHGACTALALLLSMAIIAMIPAIRPAGTLDTDGWFLLASGREVVESGIPTTNPFTAVEGQGIVLQQWLHDAWLYLCWRAAGYTGVAVSVAIPAALALCAYTGAVCRLARVPRYPWVPLLIGALGFSLMASYLSIRPSIWTAALLFVAISICLEWRHSANPRCLLALPIVSLFSVNLQAALWPMPAAAAACFLLPEKGEISTQAIAETLHAWWRSRLPLLAAVAGMAAESLVNPYCIDGSLYVLCSLSAASYGGVILELNPVWVMPAAALFWGASISVAFVSCCLARRFPPRWLLAFWAASAIAGALAVRCLWITWTVSFLVVAVSVDQGDAIGPRVHCLLIAGKAVMVLVLAFSIVNSGLNSLDSETRGVETGWRGIDSDMAQIVEALGDNPGRIWSEDATVMNYLEWARVPVTYDMRPEIWSEAISGDAKANDYRAYVDSLEGGYGVLKEDGWTWAILRDSNVKRFGKACPGAEKAASGRGYVLYRL</sequence>
<keyword evidence="1" id="KW-1133">Transmembrane helix</keyword>
<feature type="transmembrane region" description="Helical" evidence="1">
    <location>
        <begin position="342"/>
        <end position="364"/>
    </location>
</feature>
<feature type="transmembrane region" description="Helical" evidence="1">
    <location>
        <begin position="123"/>
        <end position="140"/>
    </location>
</feature>
<feature type="transmembrane region" description="Helical" evidence="1">
    <location>
        <begin position="170"/>
        <end position="202"/>
    </location>
</feature>
<evidence type="ECO:0008006" key="3">
    <source>
        <dbReference type="Google" id="ProtNLM"/>
    </source>
</evidence>
<name>A0A6N3EMK2_9ACTN</name>
<dbReference type="AlphaFoldDB" id="A0A6N3EMK2"/>
<accession>A0A6N3EMK2</accession>
<reference evidence="2" key="1">
    <citation type="submission" date="2019-11" db="EMBL/GenBank/DDBJ databases">
        <authorList>
            <person name="Feng L."/>
        </authorList>
    </citation>
    <scope>NUCLEOTIDE SEQUENCE</scope>
    <source>
        <strain evidence="2">CaerofaciensLFYP39</strain>
    </source>
</reference>
<evidence type="ECO:0000313" key="2">
    <source>
        <dbReference type="EMBL" id="VYU40011.1"/>
    </source>
</evidence>
<dbReference type="EMBL" id="CACRTW010000055">
    <property type="protein sequence ID" value="VYU40011.1"/>
    <property type="molecule type" value="Genomic_DNA"/>
</dbReference>
<organism evidence="2">
    <name type="scientific">Collinsella aerofaciens</name>
    <dbReference type="NCBI Taxonomy" id="74426"/>
    <lineage>
        <taxon>Bacteria</taxon>
        <taxon>Bacillati</taxon>
        <taxon>Actinomycetota</taxon>
        <taxon>Coriobacteriia</taxon>
        <taxon>Coriobacteriales</taxon>
        <taxon>Coriobacteriaceae</taxon>
        <taxon>Collinsella</taxon>
    </lineage>
</organism>
<proteinExistence type="predicted"/>
<keyword evidence="1" id="KW-0472">Membrane</keyword>
<feature type="transmembrane region" description="Helical" evidence="1">
    <location>
        <begin position="146"/>
        <end position="163"/>
    </location>
</feature>
<feature type="transmembrane region" description="Helical" evidence="1">
    <location>
        <begin position="270"/>
        <end position="293"/>
    </location>
</feature>
<keyword evidence="1" id="KW-0812">Transmembrane</keyword>
<gene>
    <name evidence="2" type="ORF">CALFYP39_00038</name>
</gene>
<protein>
    <recommendedName>
        <fullName evidence="3">Glycosyltransferase RgtA/B/C/D-like domain-containing protein</fullName>
    </recommendedName>
</protein>
<feature type="transmembrane region" description="Helical" evidence="1">
    <location>
        <begin position="300"/>
        <end position="322"/>
    </location>
</feature>
<evidence type="ECO:0000256" key="1">
    <source>
        <dbReference type="SAM" id="Phobius"/>
    </source>
</evidence>